<keyword evidence="10" id="KW-1185">Reference proteome</keyword>
<name>A0A0P9CS26_9GAMM</name>
<evidence type="ECO:0000313" key="10">
    <source>
        <dbReference type="Proteomes" id="UP000183104"/>
    </source>
</evidence>
<dbReference type="Pfam" id="PF01925">
    <property type="entry name" value="TauE"/>
    <property type="match status" value="1"/>
</dbReference>
<sequence length="335" mass="35056">MQKLVKRVPELSLLIGLGILAYFVMGAFNQLSGTEVLDANAAFLLVLASFILSTLIAIVAVIAGVGGGVLFTPIMLAFTTIDTLIIRSTGLVVAMFSGLVSSGPFMRKGLADVKIVFYCAIPIILGAMLGSYAAIALSETMGATGDGIVRLLLGLILVFIAAMFIVGGANTEYPQPGKVSRFSEWVGLKGSYYEESLGRVVHYQSTRVGLGGILFLLVGFTGGFFGLGGGWAVVPVLNLVMTTPLKISAAGSGVLLAMGNSAAIWPYIKAGALIAALAVPWMLGQVIGGIMGAHILARVKANFIRYILIVLLFLTSLKLISRGLETLMGIDIPVL</sequence>
<protein>
    <recommendedName>
        <fullName evidence="8">Probable membrane transporter protein</fullName>
    </recommendedName>
</protein>
<dbReference type="OrthoDB" id="9777163at2"/>
<evidence type="ECO:0000256" key="1">
    <source>
        <dbReference type="ARBA" id="ARBA00004651"/>
    </source>
</evidence>
<reference evidence="10" key="1">
    <citation type="submission" date="2016-10" db="EMBL/GenBank/DDBJ databases">
        <authorList>
            <person name="Varghese N."/>
        </authorList>
    </citation>
    <scope>NUCLEOTIDE SEQUENCE [LARGE SCALE GENOMIC DNA]</scope>
    <source>
        <strain evidence="10">HL 19</strain>
    </source>
</reference>
<keyword evidence="5 8" id="KW-0812">Transmembrane</keyword>
<dbReference type="RefSeq" id="WP_054966455.1">
    <property type="nucleotide sequence ID" value="NZ_FMUN01000002.1"/>
</dbReference>
<keyword evidence="4 8" id="KW-1003">Cell membrane</keyword>
<evidence type="ECO:0000256" key="6">
    <source>
        <dbReference type="ARBA" id="ARBA00022989"/>
    </source>
</evidence>
<comment type="subcellular location">
    <subcellularLocation>
        <location evidence="1 8">Cell membrane</location>
        <topology evidence="1 8">Multi-pass membrane protein</topology>
    </subcellularLocation>
</comment>
<feature type="transmembrane region" description="Helical" evidence="8">
    <location>
        <begin position="213"/>
        <end position="240"/>
    </location>
</feature>
<feature type="transmembrane region" description="Helical" evidence="8">
    <location>
        <begin position="115"/>
        <end position="137"/>
    </location>
</feature>
<evidence type="ECO:0000256" key="4">
    <source>
        <dbReference type="ARBA" id="ARBA00022475"/>
    </source>
</evidence>
<feature type="transmembrane region" description="Helical" evidence="8">
    <location>
        <begin position="43"/>
        <end position="72"/>
    </location>
</feature>
<dbReference type="InterPro" id="IPR052017">
    <property type="entry name" value="TSUP"/>
</dbReference>
<dbReference type="PANTHER" id="PTHR30269:SF23">
    <property type="entry name" value="MEMBRANE TRANSPORTER PROTEIN YDHB-RELATED"/>
    <property type="match status" value="1"/>
</dbReference>
<dbReference type="PANTHER" id="PTHR30269">
    <property type="entry name" value="TRANSMEMBRANE PROTEIN YFCA"/>
    <property type="match status" value="1"/>
</dbReference>
<feature type="transmembrane region" description="Helical" evidence="8">
    <location>
        <begin position="247"/>
        <end position="268"/>
    </location>
</feature>
<evidence type="ECO:0000313" key="9">
    <source>
        <dbReference type="EMBL" id="SCY01656.1"/>
    </source>
</evidence>
<feature type="transmembrane region" description="Helical" evidence="8">
    <location>
        <begin position="84"/>
        <end position="103"/>
    </location>
</feature>
<feature type="transmembrane region" description="Helical" evidence="8">
    <location>
        <begin position="274"/>
        <end position="296"/>
    </location>
</feature>
<gene>
    <name evidence="9" type="ORF">SAMN05661077_1057</name>
</gene>
<evidence type="ECO:0000256" key="2">
    <source>
        <dbReference type="ARBA" id="ARBA00009142"/>
    </source>
</evidence>
<dbReference type="AlphaFoldDB" id="A0A0P9CS26"/>
<feature type="transmembrane region" description="Helical" evidence="8">
    <location>
        <begin position="303"/>
        <end position="321"/>
    </location>
</feature>
<dbReference type="GO" id="GO:0005886">
    <property type="term" value="C:plasma membrane"/>
    <property type="evidence" value="ECO:0007669"/>
    <property type="project" value="UniProtKB-SubCell"/>
</dbReference>
<keyword evidence="7 8" id="KW-0472">Membrane</keyword>
<feature type="transmembrane region" description="Helical" evidence="8">
    <location>
        <begin position="12"/>
        <end position="31"/>
    </location>
</feature>
<organism evidence="9 10">
    <name type="scientific">Thiohalorhabdus denitrificans</name>
    <dbReference type="NCBI Taxonomy" id="381306"/>
    <lineage>
        <taxon>Bacteria</taxon>
        <taxon>Pseudomonadati</taxon>
        <taxon>Pseudomonadota</taxon>
        <taxon>Gammaproteobacteria</taxon>
        <taxon>Thiohalorhabdales</taxon>
        <taxon>Thiohalorhabdaceae</taxon>
        <taxon>Thiohalorhabdus</taxon>
    </lineage>
</organism>
<evidence type="ECO:0000256" key="7">
    <source>
        <dbReference type="ARBA" id="ARBA00023136"/>
    </source>
</evidence>
<accession>A0A0P9CS26</accession>
<proteinExistence type="inferred from homology"/>
<dbReference type="STRING" id="381306.AN478_09900"/>
<comment type="similarity">
    <text evidence="2 8">Belongs to the 4-toluene sulfonate uptake permease (TSUP) (TC 2.A.102) family.</text>
</comment>
<keyword evidence="6 8" id="KW-1133">Transmembrane helix</keyword>
<evidence type="ECO:0000256" key="8">
    <source>
        <dbReference type="RuleBase" id="RU363041"/>
    </source>
</evidence>
<keyword evidence="3" id="KW-0813">Transport</keyword>
<evidence type="ECO:0000256" key="3">
    <source>
        <dbReference type="ARBA" id="ARBA00022448"/>
    </source>
</evidence>
<evidence type="ECO:0000256" key="5">
    <source>
        <dbReference type="ARBA" id="ARBA00022692"/>
    </source>
</evidence>
<dbReference type="EMBL" id="FMUN01000002">
    <property type="protein sequence ID" value="SCY01656.1"/>
    <property type="molecule type" value="Genomic_DNA"/>
</dbReference>
<dbReference type="Proteomes" id="UP000183104">
    <property type="component" value="Unassembled WGS sequence"/>
</dbReference>
<feature type="transmembrane region" description="Helical" evidence="8">
    <location>
        <begin position="149"/>
        <end position="169"/>
    </location>
</feature>
<dbReference type="InterPro" id="IPR002781">
    <property type="entry name" value="TM_pro_TauE-like"/>
</dbReference>